<dbReference type="Pfam" id="PF04987">
    <property type="entry name" value="PigN"/>
    <property type="match status" value="2"/>
</dbReference>
<evidence type="ECO:0000313" key="15">
    <source>
        <dbReference type="EMBL" id="OQR82300.1"/>
    </source>
</evidence>
<evidence type="ECO:0000256" key="7">
    <source>
        <dbReference type="ARBA" id="ARBA00022692"/>
    </source>
</evidence>
<dbReference type="InterPro" id="IPR017850">
    <property type="entry name" value="Alkaline_phosphatase_core_sf"/>
</dbReference>
<dbReference type="EC" id="2.-.-.-" evidence="12"/>
<feature type="transmembrane region" description="Helical" evidence="12">
    <location>
        <begin position="692"/>
        <end position="712"/>
    </location>
</feature>
<dbReference type="Pfam" id="PF00884">
    <property type="entry name" value="Sulfatase"/>
    <property type="match status" value="1"/>
</dbReference>
<dbReference type="SUPFAM" id="SSF53649">
    <property type="entry name" value="Alkaline phosphatase-like"/>
    <property type="match status" value="1"/>
</dbReference>
<keyword evidence="9 12" id="KW-1133">Transmembrane helix</keyword>
<evidence type="ECO:0000256" key="5">
    <source>
        <dbReference type="ARBA" id="ARBA00022502"/>
    </source>
</evidence>
<feature type="transmembrane region" description="Helical" evidence="12">
    <location>
        <begin position="879"/>
        <end position="899"/>
    </location>
</feature>
<evidence type="ECO:0000256" key="2">
    <source>
        <dbReference type="ARBA" id="ARBA00004687"/>
    </source>
</evidence>
<evidence type="ECO:0000256" key="12">
    <source>
        <dbReference type="RuleBase" id="RU367138"/>
    </source>
</evidence>
<evidence type="ECO:0000259" key="14">
    <source>
        <dbReference type="Pfam" id="PF04987"/>
    </source>
</evidence>
<feature type="transmembrane region" description="Helical" evidence="12">
    <location>
        <begin position="507"/>
        <end position="528"/>
    </location>
</feature>
<proteinExistence type="inferred from homology"/>
<comment type="similarity">
    <text evidence="3 12">Belongs to the PIGG/PIGN/PIGO family. PIGN subfamily.</text>
</comment>
<dbReference type="OrthoDB" id="2748310at2759"/>
<comment type="function">
    <text evidence="12">Ethanolamine phosphate transferase involved in glycosylphosphatidylinositol-anchor biosynthesis. Transfers ethanolamine phosphate to the first alpha-1,4-linked mannose of the glycosylphosphatidylinositol precursor of GPI-anchor.</text>
</comment>
<feature type="transmembrane region" description="Helical" evidence="12">
    <location>
        <begin position="548"/>
        <end position="567"/>
    </location>
</feature>
<dbReference type="GO" id="GO:0005789">
    <property type="term" value="C:endoplasmic reticulum membrane"/>
    <property type="evidence" value="ECO:0007669"/>
    <property type="project" value="UniProtKB-SubCell"/>
</dbReference>
<dbReference type="STRING" id="1202772.A0A1V9Y995"/>
<dbReference type="CDD" id="cd16020">
    <property type="entry name" value="GPI_EPT_1"/>
    <property type="match status" value="1"/>
</dbReference>
<protein>
    <recommendedName>
        <fullName evidence="4 12">GPI ethanolamine phosphate transferase 1</fullName>
        <ecNumber evidence="12">2.-.-.-</ecNumber>
    </recommendedName>
</protein>
<keyword evidence="11" id="KW-0325">Glycoprotein</keyword>
<dbReference type="PANTHER" id="PTHR12250">
    <property type="entry name" value="PHOSPHATIDYLINOSITOL GLYCAN, CLASS N"/>
    <property type="match status" value="1"/>
</dbReference>
<evidence type="ECO:0000256" key="11">
    <source>
        <dbReference type="ARBA" id="ARBA00023180"/>
    </source>
</evidence>
<accession>A0A1V9Y995</accession>
<feature type="domain" description="Sulfatase N-terminal" evidence="13">
    <location>
        <begin position="244"/>
        <end position="351"/>
    </location>
</feature>
<feature type="transmembrane region" description="Helical" evidence="12">
    <location>
        <begin position="846"/>
        <end position="867"/>
    </location>
</feature>
<comment type="caution">
    <text evidence="15">The sequence shown here is derived from an EMBL/GenBank/DDBJ whole genome shotgun (WGS) entry which is preliminary data.</text>
</comment>
<feature type="transmembrane region" description="Helical" evidence="12">
    <location>
        <begin position="579"/>
        <end position="597"/>
    </location>
</feature>
<sequence>MVAVSSAVPRGLLALGVVFHMVYVLSIFDIYFKSPVVANIPPVAIHSSYPPPAQRLVVFVADGCRADRFFELNDTFSVFAHNKLRAAGLGHLIPTAHWWVPPWSELTHTHRRPDEPTRVPFLRHIIQHKGSWGVSHTGVPTESRPGHVAMFAGMYEDVSAVTRGWQSNPVDFDSIFNTSNSSFLFGSPDIVPMFAKNMPHVHEHHYSSEEEDFTKDAAALDTWVYHQVDDLFTAATANASLNAQIRRPQTIIFCHFLGIDSNGHAHRPMSHEYLANVALVDRLVEGIERRVQEFFKDDRTAFLFTADHGMSVQGSHGDGAPANTRTPLVVWGAGITPPMQAAATRATAFDLDVPTHSHDEIYAQLAAQTEQERRAFEDWNLHHFVRKDVLQADLAPLAAALLGMPYPRNSVGVLPFAYLQQGLYRARAVAYNAQALFLHAQKLMQTKREVTLAALFRRFPRLDDCSVLLESIERAFGAKAYRAIETSSQAVIGHALAGLKFYQQYDWFVLSAIITTGYLCWMAVVYTAVAEWPFSTSQLVLLPARASAPTRAVDGMLLLLLAAGGLAMRIYSRAAPPMYYAYLAFPIVFGRFMWRHPSSPSPGVLAHAMWIVVSLELIAWGYFTREIFSLLCLLMALYAYTQQPHSRMTGRWVAALLSLVVFPWIPTDVGDVLGLVLSAGTMYTLQHPVHSATPWIALNWALCIGSLGRLAAAMRRPTCLRTRLVEMMLAIAPLYLLLSISFEVWFYVAFCVALLVWVEFENGVATAPGNDVRVALWYLMLFKLSFFGTGNVASMSSFEISSTFRFVTVFSPFVMGGLLVFKILLPMVIVTAAFDVLTTLRGDSPYRLGLLVVLLSDVLAIQFFYLVQYEGSWKEIGNSISNFGIVNAMILFTPILLFVSRLCLHRHPAHARTD</sequence>
<dbReference type="Gene3D" id="3.40.720.10">
    <property type="entry name" value="Alkaline Phosphatase, subunit A"/>
    <property type="match status" value="1"/>
</dbReference>
<evidence type="ECO:0000256" key="1">
    <source>
        <dbReference type="ARBA" id="ARBA00004477"/>
    </source>
</evidence>
<feature type="transmembrane region" description="Helical" evidence="12">
    <location>
        <begin position="775"/>
        <end position="794"/>
    </location>
</feature>
<reference evidence="15 16" key="1">
    <citation type="journal article" date="2014" name="Genome Biol. Evol.">
        <title>The secreted proteins of Achlya hypogyna and Thraustotheca clavata identify the ancestral oomycete secretome and reveal gene acquisitions by horizontal gene transfer.</title>
        <authorList>
            <person name="Misner I."/>
            <person name="Blouin N."/>
            <person name="Leonard G."/>
            <person name="Richards T.A."/>
            <person name="Lane C.E."/>
        </authorList>
    </citation>
    <scope>NUCLEOTIDE SEQUENCE [LARGE SCALE GENOMIC DNA]</scope>
    <source>
        <strain evidence="15 16">ATCC 48635</strain>
    </source>
</reference>
<evidence type="ECO:0000256" key="8">
    <source>
        <dbReference type="ARBA" id="ARBA00022824"/>
    </source>
</evidence>
<feature type="domain" description="GPI ethanolamine phosphate transferase 1 C-terminal" evidence="14">
    <location>
        <begin position="498"/>
        <end position="685"/>
    </location>
</feature>
<feature type="transmembrane region" description="Helical" evidence="12">
    <location>
        <begin position="617"/>
        <end position="640"/>
    </location>
</feature>
<keyword evidence="16" id="KW-1185">Reference proteome</keyword>
<evidence type="ECO:0000259" key="13">
    <source>
        <dbReference type="Pfam" id="PF00884"/>
    </source>
</evidence>
<dbReference type="GO" id="GO:0051377">
    <property type="term" value="F:mannose-ethanolamine phosphotransferase activity"/>
    <property type="evidence" value="ECO:0007669"/>
    <property type="project" value="UniProtKB-UniRule"/>
</dbReference>
<evidence type="ECO:0000256" key="10">
    <source>
        <dbReference type="ARBA" id="ARBA00023136"/>
    </source>
</evidence>
<evidence type="ECO:0000256" key="4">
    <source>
        <dbReference type="ARBA" id="ARBA00020831"/>
    </source>
</evidence>
<dbReference type="Proteomes" id="UP000243579">
    <property type="component" value="Unassembled WGS sequence"/>
</dbReference>
<name>A0A1V9Y995_ACHHY</name>
<feature type="domain" description="GPI ethanolamine phosphate transferase 1 C-terminal" evidence="14">
    <location>
        <begin position="697"/>
        <end position="872"/>
    </location>
</feature>
<keyword evidence="7 12" id="KW-0812">Transmembrane</keyword>
<gene>
    <name evidence="15" type="ORF">ACHHYP_16249</name>
</gene>
<feature type="transmembrane region" description="Helical" evidence="12">
    <location>
        <begin position="806"/>
        <end position="834"/>
    </location>
</feature>
<evidence type="ECO:0000256" key="6">
    <source>
        <dbReference type="ARBA" id="ARBA00022679"/>
    </source>
</evidence>
<dbReference type="UniPathway" id="UPA00196"/>
<keyword evidence="6 12" id="KW-0808">Transferase</keyword>
<dbReference type="InterPro" id="IPR007070">
    <property type="entry name" value="GPI_EtnP_transferase_1"/>
</dbReference>
<comment type="pathway">
    <text evidence="2 12">Glycolipid biosynthesis; glycosylphosphatidylinositol-anchor biosynthesis.</text>
</comment>
<evidence type="ECO:0000313" key="16">
    <source>
        <dbReference type="Proteomes" id="UP000243579"/>
    </source>
</evidence>
<feature type="transmembrane region" description="Helical" evidence="12">
    <location>
        <begin position="12"/>
        <end position="32"/>
    </location>
</feature>
<dbReference type="GO" id="GO:0006506">
    <property type="term" value="P:GPI anchor biosynthetic process"/>
    <property type="evidence" value="ECO:0007669"/>
    <property type="project" value="UniProtKB-UniPathway"/>
</dbReference>
<dbReference type="InterPro" id="IPR017852">
    <property type="entry name" value="GPI_EtnP_transferase_1_C"/>
</dbReference>
<organism evidence="15 16">
    <name type="scientific">Achlya hypogyna</name>
    <name type="common">Oomycete</name>
    <name type="synonym">Protoachlya hypogyna</name>
    <dbReference type="NCBI Taxonomy" id="1202772"/>
    <lineage>
        <taxon>Eukaryota</taxon>
        <taxon>Sar</taxon>
        <taxon>Stramenopiles</taxon>
        <taxon>Oomycota</taxon>
        <taxon>Saprolegniomycetes</taxon>
        <taxon>Saprolegniales</taxon>
        <taxon>Achlyaceae</taxon>
        <taxon>Achlya</taxon>
    </lineage>
</organism>
<comment type="subcellular location">
    <subcellularLocation>
        <location evidence="1 12">Endoplasmic reticulum membrane</location>
        <topology evidence="1 12">Multi-pass membrane protein</topology>
    </subcellularLocation>
</comment>
<dbReference type="PANTHER" id="PTHR12250:SF0">
    <property type="entry name" value="GPI ETHANOLAMINE PHOSPHATE TRANSFERASE 1"/>
    <property type="match status" value="1"/>
</dbReference>
<dbReference type="InterPro" id="IPR000917">
    <property type="entry name" value="Sulfatase_N"/>
</dbReference>
<evidence type="ECO:0000256" key="9">
    <source>
        <dbReference type="ARBA" id="ARBA00022989"/>
    </source>
</evidence>
<dbReference type="EMBL" id="JNBR01002498">
    <property type="protein sequence ID" value="OQR82300.1"/>
    <property type="molecule type" value="Genomic_DNA"/>
</dbReference>
<keyword evidence="10 12" id="KW-0472">Membrane</keyword>
<dbReference type="InterPro" id="IPR037671">
    <property type="entry name" value="PIGN_N"/>
</dbReference>
<feature type="transmembrane region" description="Helical" evidence="12">
    <location>
        <begin position="733"/>
        <end position="755"/>
    </location>
</feature>
<keyword evidence="5 12" id="KW-0337">GPI-anchor biosynthesis</keyword>
<dbReference type="AlphaFoldDB" id="A0A1V9Y995"/>
<keyword evidence="8 12" id="KW-0256">Endoplasmic reticulum</keyword>
<feature type="transmembrane region" description="Helical" evidence="12">
    <location>
        <begin position="652"/>
        <end position="680"/>
    </location>
</feature>
<evidence type="ECO:0000256" key="3">
    <source>
        <dbReference type="ARBA" id="ARBA00008400"/>
    </source>
</evidence>